<dbReference type="OrthoDB" id="2504727at2"/>
<accession>A0A2M8WK15</accession>
<evidence type="ECO:0000313" key="2">
    <source>
        <dbReference type="Proteomes" id="UP000228531"/>
    </source>
</evidence>
<evidence type="ECO:0000313" key="1">
    <source>
        <dbReference type="EMBL" id="PJI91264.1"/>
    </source>
</evidence>
<proteinExistence type="predicted"/>
<reference evidence="1 2" key="1">
    <citation type="submission" date="2017-11" db="EMBL/GenBank/DDBJ databases">
        <title>Genomic Encyclopedia of Archaeal and Bacterial Type Strains, Phase II (KMG-II): From Individual Species to Whole Genera.</title>
        <authorList>
            <person name="Goeker M."/>
        </authorList>
    </citation>
    <scope>NUCLEOTIDE SEQUENCE [LARGE SCALE GENOMIC DNA]</scope>
    <source>
        <strain evidence="1 2">DSM 29128</strain>
    </source>
</reference>
<dbReference type="RefSeq" id="WP_100366209.1">
    <property type="nucleotide sequence ID" value="NZ_PGTY01000001.1"/>
</dbReference>
<comment type="caution">
    <text evidence="1">The sequence shown here is derived from an EMBL/GenBank/DDBJ whole genome shotgun (WGS) entry which is preliminary data.</text>
</comment>
<protein>
    <submittedName>
        <fullName evidence="1">Uncharacterized protein</fullName>
    </submittedName>
</protein>
<organism evidence="1 2">
    <name type="scientific">Yoonia maricola</name>
    <dbReference type="NCBI Taxonomy" id="420999"/>
    <lineage>
        <taxon>Bacteria</taxon>
        <taxon>Pseudomonadati</taxon>
        <taxon>Pseudomonadota</taxon>
        <taxon>Alphaproteobacteria</taxon>
        <taxon>Rhodobacterales</taxon>
        <taxon>Paracoccaceae</taxon>
        <taxon>Yoonia</taxon>
    </lineage>
</organism>
<dbReference type="EMBL" id="PGTY01000001">
    <property type="protein sequence ID" value="PJI91264.1"/>
    <property type="molecule type" value="Genomic_DNA"/>
</dbReference>
<sequence>MSEEDDELRWRLEVLKVQLDEGKIKFAEHLWKDTEASLSKVSYGKDGKIDLSTVDARVRSLALSAAAIAQRTQAKEAASLQDITQAYFEFVEKNLGFLVGEPERLGVNIGEFSQIASRTPTFVADFKPQITEFVNILTEFWESTADAAHYHIQDMAGTKAIFGGDLFPSYTQNIASTAGLYIDTIVLTDPFMNTTHVFDHAPDEQRVRFLVKHALNVLQYQNFATSDLPIPIVTFAPFRSSIDEHEADFLRSTGINDGVIHASRLFGREFADRDDLLGFCSTLNTPSDVMGAVVDQSRLLFDTEWTEPFEEQIKRVVETEWSGLTGDAHPGRMIAGQCIGRMGQATDLLMKSRYLSGVPFMDAPTSWNYFNWKLEYNSALSNEDNAHLHMIQGLQRAADTDEEWLGNIPPQALIEMRREGAFEEIRHVLADGVIELSHANPENFFRSTDKIVENIREAFDAHTAELKELRRKKVHFAGHDIGTMIAAGAIDIASIATGVGTFGAASLAVNQLVDVPKLREIPERFRNLKDAHTELRKSPMGLFFDHKPG</sequence>
<name>A0A2M8WK15_9RHOB</name>
<gene>
    <name evidence="1" type="ORF">BC777_0088</name>
</gene>
<dbReference type="AlphaFoldDB" id="A0A2M8WK15"/>
<keyword evidence="2" id="KW-1185">Reference proteome</keyword>
<dbReference type="Proteomes" id="UP000228531">
    <property type="component" value="Unassembled WGS sequence"/>
</dbReference>